<dbReference type="Proteomes" id="UP000735592">
    <property type="component" value="Unassembled WGS sequence"/>
</dbReference>
<reference evidence="1 2" key="1">
    <citation type="submission" date="2019-11" db="EMBL/GenBank/DDBJ databases">
        <title>Type strains purchased from KCTC, JCM and DSMZ.</title>
        <authorList>
            <person name="Lu H."/>
        </authorList>
    </citation>
    <scope>NUCLEOTIDE SEQUENCE [LARGE SCALE GENOMIC DNA]</scope>
    <source>
        <strain evidence="1 2">DSM 103461</strain>
    </source>
</reference>
<name>A0ABW9SLV7_9BURK</name>
<evidence type="ECO:0000313" key="2">
    <source>
        <dbReference type="Proteomes" id="UP000735592"/>
    </source>
</evidence>
<evidence type="ECO:0000313" key="1">
    <source>
        <dbReference type="EMBL" id="MTW33152.1"/>
    </source>
</evidence>
<dbReference type="EMBL" id="WNKW01000002">
    <property type="protein sequence ID" value="MTW33152.1"/>
    <property type="molecule type" value="Genomic_DNA"/>
</dbReference>
<dbReference type="RefSeq" id="WP_155434515.1">
    <property type="nucleotide sequence ID" value="NZ_JBHLXK010000004.1"/>
</dbReference>
<gene>
    <name evidence="1" type="ORF">GM655_09965</name>
</gene>
<organism evidence="1 2">
    <name type="scientific">Pseudoduganella danionis</name>
    <dbReference type="NCBI Taxonomy" id="1890295"/>
    <lineage>
        <taxon>Bacteria</taxon>
        <taxon>Pseudomonadati</taxon>
        <taxon>Pseudomonadota</taxon>
        <taxon>Betaproteobacteria</taxon>
        <taxon>Burkholderiales</taxon>
        <taxon>Oxalobacteraceae</taxon>
        <taxon>Telluria group</taxon>
        <taxon>Pseudoduganella</taxon>
    </lineage>
</organism>
<sequence>MKINEIKAKLAATKTPQPQAKQPVDDRFISVLELIRRIQQTPGTTAQQAADCLLSWGLLMDGAPPIIVNSKTRGLVLAEAMQQKCAIQRIEYVFHRGSFESDDGLVTSIDYELFGFDRADFASFLQSKAGEPLDLFSPLEADDFPPWPLPKNQEPLSDDERRAIWDAGAREREIDAKIKEYELSRCVTPLEIQVRDEQIERLKQAKAALHSVNMSEPAPASEKVSAMGDLAAHDVMGITKRERQIRAIEEEIAKAGYKPLAVITGGKRKIKAACKREHPDLFGAGDDPFIAAWQEALNQGRVRTERHTQYSGK</sequence>
<accession>A0ABW9SLV7</accession>
<proteinExistence type="predicted"/>
<protein>
    <submittedName>
        <fullName evidence="1">Uncharacterized protein</fullName>
    </submittedName>
</protein>
<comment type="caution">
    <text evidence="1">The sequence shown here is derived from an EMBL/GenBank/DDBJ whole genome shotgun (WGS) entry which is preliminary data.</text>
</comment>
<keyword evidence="2" id="KW-1185">Reference proteome</keyword>